<comment type="caution">
    <text evidence="3">The sequence shown here is derived from an EMBL/GenBank/DDBJ whole genome shotgun (WGS) entry which is preliminary data.</text>
</comment>
<accession>A0ABN8QXS4</accession>
<evidence type="ECO:0000313" key="3">
    <source>
        <dbReference type="EMBL" id="CAH3171704.1"/>
    </source>
</evidence>
<sequence length="275" mass="31624">FFLQREDRLTNHIHRFIFTSTTPVPEQTENIPTTTPVPEKTTNSPSSRRSPNAGTKLPAQLNVIKTDDVPEESTGENKLLFLLFLLALIPAVIGVVVVLRCRQRRRSRKPERKNSRSVEQKRPLMSRTPRGLDTLVRDLPVEDRRFISGWLNGQTTDGKQFTLSCFAKQLIGRITGELKLFLESSFEISRKFSVVCYYHYQLVSEKLEFKQEEIRQWSRFDNPAEKFLAAFGEMENGTILMLIDASKQVRLTLFASKLEEKFSQENVAGEGQTWV</sequence>
<keyword evidence="2" id="KW-0812">Transmembrane</keyword>
<reference evidence="3 4" key="1">
    <citation type="submission" date="2022-05" db="EMBL/GenBank/DDBJ databases">
        <authorList>
            <consortium name="Genoscope - CEA"/>
            <person name="William W."/>
        </authorList>
    </citation>
    <scope>NUCLEOTIDE SEQUENCE [LARGE SCALE GENOMIC DNA]</scope>
</reference>
<evidence type="ECO:0000256" key="2">
    <source>
        <dbReference type="SAM" id="Phobius"/>
    </source>
</evidence>
<feature type="non-terminal residue" evidence="3">
    <location>
        <position position="1"/>
    </location>
</feature>
<evidence type="ECO:0000256" key="1">
    <source>
        <dbReference type="SAM" id="MobiDB-lite"/>
    </source>
</evidence>
<organism evidence="3 4">
    <name type="scientific">Porites lobata</name>
    <dbReference type="NCBI Taxonomy" id="104759"/>
    <lineage>
        <taxon>Eukaryota</taxon>
        <taxon>Metazoa</taxon>
        <taxon>Cnidaria</taxon>
        <taxon>Anthozoa</taxon>
        <taxon>Hexacorallia</taxon>
        <taxon>Scleractinia</taxon>
        <taxon>Fungiina</taxon>
        <taxon>Poritidae</taxon>
        <taxon>Porites</taxon>
    </lineage>
</organism>
<evidence type="ECO:0000313" key="4">
    <source>
        <dbReference type="Proteomes" id="UP001159405"/>
    </source>
</evidence>
<feature type="region of interest" description="Disordered" evidence="1">
    <location>
        <begin position="20"/>
        <end position="58"/>
    </location>
</feature>
<dbReference type="EMBL" id="CALNXK010000166">
    <property type="protein sequence ID" value="CAH3171704.1"/>
    <property type="molecule type" value="Genomic_DNA"/>
</dbReference>
<name>A0ABN8QXS4_9CNID</name>
<feature type="compositionally biased region" description="Polar residues" evidence="1">
    <location>
        <begin position="20"/>
        <end position="53"/>
    </location>
</feature>
<proteinExistence type="predicted"/>
<keyword evidence="2" id="KW-1133">Transmembrane helix</keyword>
<dbReference type="Proteomes" id="UP001159405">
    <property type="component" value="Unassembled WGS sequence"/>
</dbReference>
<keyword evidence="2" id="KW-0472">Membrane</keyword>
<feature type="transmembrane region" description="Helical" evidence="2">
    <location>
        <begin position="79"/>
        <end position="99"/>
    </location>
</feature>
<protein>
    <submittedName>
        <fullName evidence="3">Uncharacterized protein</fullName>
    </submittedName>
</protein>
<keyword evidence="4" id="KW-1185">Reference proteome</keyword>
<gene>
    <name evidence="3" type="ORF">PLOB_00012068</name>
</gene>